<dbReference type="RefSeq" id="XP_013323443.1">
    <property type="nucleotide sequence ID" value="XM_013467989.1"/>
</dbReference>
<dbReference type="PANTHER" id="PTHR15263">
    <property type="entry name" value="I-KAPPA-B-LIKE PROTEIN IKBL"/>
    <property type="match status" value="1"/>
</dbReference>
<feature type="compositionally biased region" description="Basic residues" evidence="7">
    <location>
        <begin position="38"/>
        <end position="52"/>
    </location>
</feature>
<evidence type="ECO:0000256" key="6">
    <source>
        <dbReference type="SAM" id="Coils"/>
    </source>
</evidence>
<protein>
    <submittedName>
        <fullName evidence="8">Uncharacterized protein</fullName>
    </submittedName>
</protein>
<dbReference type="Proteomes" id="UP000053958">
    <property type="component" value="Unassembled WGS sequence"/>
</dbReference>
<keyword evidence="4" id="KW-0040">ANK repeat</keyword>
<evidence type="ECO:0000256" key="7">
    <source>
        <dbReference type="SAM" id="MobiDB-lite"/>
    </source>
</evidence>
<keyword evidence="6" id="KW-0175">Coiled coil</keyword>
<comment type="subcellular location">
    <subcellularLocation>
        <location evidence="1">Nucleus</location>
    </subcellularLocation>
</comment>
<feature type="compositionally biased region" description="Basic and acidic residues" evidence="7">
    <location>
        <begin position="25"/>
        <end position="37"/>
    </location>
</feature>
<feature type="compositionally biased region" description="Polar residues" evidence="7">
    <location>
        <begin position="1"/>
        <end position="10"/>
    </location>
</feature>
<keyword evidence="5" id="KW-0539">Nucleus</keyword>
<gene>
    <name evidence="8" type="ORF">T310_9548</name>
</gene>
<organism evidence="8 9">
    <name type="scientific">Rasamsonia emersonii (strain ATCC 16479 / CBS 393.64 / IMI 116815)</name>
    <dbReference type="NCBI Taxonomy" id="1408163"/>
    <lineage>
        <taxon>Eukaryota</taxon>
        <taxon>Fungi</taxon>
        <taxon>Dikarya</taxon>
        <taxon>Ascomycota</taxon>
        <taxon>Pezizomycotina</taxon>
        <taxon>Eurotiomycetes</taxon>
        <taxon>Eurotiomycetidae</taxon>
        <taxon>Eurotiales</taxon>
        <taxon>Trichocomaceae</taxon>
        <taxon>Rasamsonia</taxon>
    </lineage>
</organism>
<name>A0A0F4YFW4_RASE3</name>
<sequence length="366" mass="42600">MDSTATNGSTHSKKEDNPQTSSATKESHTDEQDEYARSRHGRFRFKSSKSRLKRDGSPSSSSHRHSDKDYDEHRHSHHHHHRRHRHHHHGHHRSSKRRKTESSPPPSPPFDPPLSPNTAFRESLFDALADDEGAAFWESIYGQPIHTYAIPSVPKGPNGELERMTDEEYAEYVRARMWERTHEGMMEERERLRREKEKEKRRAEAERRRAEEQLKFERAIEESLRRGEERRRAKAWKAAWEEYQRSWEELNAAVAAKEEPGTSAAAGDGPENKKKPFILRNHLFWPVESGKRRDISREAVAEFMRHAPAAAAASGHADIVATLKTERVRWHPDKMLHRFMVQSRSDISALRLGWDYIKVTGLPSMQ</sequence>
<evidence type="ECO:0000256" key="3">
    <source>
        <dbReference type="ARBA" id="ARBA00022737"/>
    </source>
</evidence>
<proteinExistence type="predicted"/>
<evidence type="ECO:0000313" key="8">
    <source>
        <dbReference type="EMBL" id="KKA16831.1"/>
    </source>
</evidence>
<accession>A0A0F4YFW4</accession>
<dbReference type="GO" id="GO:0043124">
    <property type="term" value="P:negative regulation of canonical NF-kappaB signal transduction"/>
    <property type="evidence" value="ECO:0007669"/>
    <property type="project" value="InterPro"/>
</dbReference>
<evidence type="ECO:0000313" key="9">
    <source>
        <dbReference type="Proteomes" id="UP000053958"/>
    </source>
</evidence>
<dbReference type="GeneID" id="25321480"/>
<evidence type="ECO:0000256" key="4">
    <source>
        <dbReference type="ARBA" id="ARBA00023043"/>
    </source>
</evidence>
<keyword evidence="3" id="KW-0677">Repeat</keyword>
<comment type="caution">
    <text evidence="8">The sequence shown here is derived from an EMBL/GenBank/DDBJ whole genome shotgun (WGS) entry which is preliminary data.</text>
</comment>
<feature type="coiled-coil region" evidence="6">
    <location>
        <begin position="175"/>
        <end position="222"/>
    </location>
</feature>
<reference evidence="8 9" key="1">
    <citation type="submission" date="2015-04" db="EMBL/GenBank/DDBJ databases">
        <authorList>
            <person name="Heijne W.H."/>
            <person name="Fedorova N.D."/>
            <person name="Nierman W.C."/>
            <person name="Vollebregt A.W."/>
            <person name="Zhao Z."/>
            <person name="Wu L."/>
            <person name="Kumar M."/>
            <person name="Stam H."/>
            <person name="van den Berg M.A."/>
            <person name="Pel H.J."/>
        </authorList>
    </citation>
    <scope>NUCLEOTIDE SEQUENCE [LARGE SCALE GENOMIC DNA]</scope>
    <source>
        <strain evidence="8 9">CBS 393.64</strain>
    </source>
</reference>
<dbReference type="PANTHER" id="PTHR15263:SF1">
    <property type="entry name" value="NF-KAPPA-B INHIBITOR-LIKE PROTEIN 1"/>
    <property type="match status" value="1"/>
</dbReference>
<feature type="region of interest" description="Disordered" evidence="7">
    <location>
        <begin position="1"/>
        <end position="125"/>
    </location>
</feature>
<dbReference type="OrthoDB" id="412109at2759"/>
<feature type="compositionally biased region" description="Pro residues" evidence="7">
    <location>
        <begin position="103"/>
        <end position="115"/>
    </location>
</feature>
<feature type="compositionally biased region" description="Basic and acidic residues" evidence="7">
    <location>
        <begin position="64"/>
        <end position="74"/>
    </location>
</feature>
<evidence type="ECO:0000256" key="1">
    <source>
        <dbReference type="ARBA" id="ARBA00004123"/>
    </source>
</evidence>
<dbReference type="AlphaFoldDB" id="A0A0F4YFW4"/>
<keyword evidence="2" id="KW-0597">Phosphoprotein</keyword>
<dbReference type="EMBL" id="LASV01000733">
    <property type="protein sequence ID" value="KKA16831.1"/>
    <property type="molecule type" value="Genomic_DNA"/>
</dbReference>
<keyword evidence="9" id="KW-1185">Reference proteome</keyword>
<evidence type="ECO:0000256" key="2">
    <source>
        <dbReference type="ARBA" id="ARBA00022553"/>
    </source>
</evidence>
<dbReference type="InterPro" id="IPR038753">
    <property type="entry name" value="NFKBIL1"/>
</dbReference>
<evidence type="ECO:0000256" key="5">
    <source>
        <dbReference type="ARBA" id="ARBA00023242"/>
    </source>
</evidence>
<dbReference type="GO" id="GO:0005634">
    <property type="term" value="C:nucleus"/>
    <property type="evidence" value="ECO:0007669"/>
    <property type="project" value="UniProtKB-SubCell"/>
</dbReference>
<feature type="compositionally biased region" description="Basic residues" evidence="7">
    <location>
        <begin position="75"/>
        <end position="99"/>
    </location>
</feature>